<comment type="caution">
    <text evidence="5">The sequence shown here is derived from an EMBL/GenBank/DDBJ whole genome shotgun (WGS) entry which is preliminary data.</text>
</comment>
<dbReference type="InterPro" id="IPR001611">
    <property type="entry name" value="Leu-rich_rpt"/>
</dbReference>
<evidence type="ECO:0000256" key="2">
    <source>
        <dbReference type="ARBA" id="ARBA00022737"/>
    </source>
</evidence>
<keyword evidence="6" id="KW-1185">Reference proteome</keyword>
<feature type="compositionally biased region" description="Polar residues" evidence="3">
    <location>
        <begin position="1"/>
        <end position="12"/>
    </location>
</feature>
<dbReference type="SUPFAM" id="SSF52058">
    <property type="entry name" value="L domain-like"/>
    <property type="match status" value="1"/>
</dbReference>
<feature type="compositionally biased region" description="Polar residues" evidence="3">
    <location>
        <begin position="165"/>
        <end position="177"/>
    </location>
</feature>
<sequence length="1061" mass="116491">MNTSNRNESNDSGGHDVTNQDEDALITGDGSVAEGNSGFPSGSPEEINEQLLLPKVRLEQKPQGCFAFFETENQMEQSKALVSAALPTVYGHPTTEPTTESQLEKEFYSAVLDCLSQGSELKAAQSGSEEATARTDKEKLSDVKKFSSSAASSTRFRHHDKHNRQLPTQTGTSQQQENVMDIVEDRASVAAAELSDQEMNPTQDDEHNLLQMATEINEAAKLEKFSNNRSADGGHTLMQIAAEINEAAKLEKVGDSRRPTERNGSVPERLLHGAPQVISQLPLPGAYMGTPGEALQRTNTLRFSLLGAPAENSEDIEELQIDHGQTNSLPPVLPNNIENSNDATHDLQLAVANLVVEDSEFLRLQMRSPAIPVDLQTVEERQQSKKRQSQWYILFLAMMIVVAAIVIGTVVGTRKGKDPVTTIRSQTATPTTFGSLEPSGVPSSAPTGILDILWENLPNYTLASLQTFGTPQWRAWNWLLDHQNITQLPEWRKTQLFALATFYYSFEGENWFEPIRERWMDDFVDECLWFSSGFSYFKNGVYSEYESPYATLPCNHLGEYTSLWVEDLYLSDLTPVVPPEISLLKSLSQIGLGWNKISTSIDVLLSSEIYKMSDLESLYLQANELSGRIASELGLMTGLEILWLVDNGLSGQIPSELGLLTALAVLVLHSNHCTGQIPSELGSSSELTRLILSENQLSGQLPTELVLLTSLAQLSVHSNALTGQLVPELALLSTLNELLLHANLLTGEVSTEFGMMADLTVFSASTNLLTGQVASEFGLLPLSEFWLDFNELTGEIPAEIWSLTSLVWLYLASNSITGSLPSKIGLLTSLLDLDLSTNRFTGTIPNEVGSMTSLQKLYLYNNSLTGTLPLQLNDSMGLRLEGNQFSGAVPEHLCSALWCDCSASATPVSTCANLNELATFPGRFPGTRDEADGQRIVLNIESDGRPWHIEWVWQQESNVTGVWEPLEKSVGGIQAELFLYSFVLDVVPNESYKLVISDSYGDGFITSGWITLTAANQTVLYSFTEVFTPFTEIIMVLFVGADGLVEEITSAVECDPVNSFC</sequence>
<dbReference type="AlphaFoldDB" id="A0A9N8DL17"/>
<keyword evidence="1" id="KW-0433">Leucine-rich repeat</keyword>
<dbReference type="FunFam" id="3.80.10.10:FF:000041">
    <property type="entry name" value="LRR receptor-like serine/threonine-protein kinase ERECTA"/>
    <property type="match status" value="2"/>
</dbReference>
<feature type="compositionally biased region" description="Basic residues" evidence="3">
    <location>
        <begin position="155"/>
        <end position="164"/>
    </location>
</feature>
<protein>
    <submittedName>
        <fullName evidence="5">Uncharacterized protein</fullName>
    </submittedName>
</protein>
<dbReference type="Proteomes" id="UP001153069">
    <property type="component" value="Unassembled WGS sequence"/>
</dbReference>
<evidence type="ECO:0000313" key="5">
    <source>
        <dbReference type="EMBL" id="CAB9504933.1"/>
    </source>
</evidence>
<dbReference type="PANTHER" id="PTHR48009:SF4">
    <property type="entry name" value="LEUCINE-RICH REPEAT (LRR) FAMILY PROTEIN"/>
    <property type="match status" value="1"/>
</dbReference>
<dbReference type="PANTHER" id="PTHR48009">
    <property type="entry name" value="LEUCINE-RICH REPEAT (LRR) FAMILY PROTEIN"/>
    <property type="match status" value="1"/>
</dbReference>
<dbReference type="EMBL" id="CAICTM010000212">
    <property type="protein sequence ID" value="CAB9504933.1"/>
    <property type="molecule type" value="Genomic_DNA"/>
</dbReference>
<feature type="region of interest" description="Disordered" evidence="3">
    <location>
        <begin position="1"/>
        <end position="47"/>
    </location>
</feature>
<dbReference type="InterPro" id="IPR053213">
    <property type="entry name" value="RLP29"/>
</dbReference>
<keyword evidence="4" id="KW-0812">Transmembrane</keyword>
<dbReference type="OrthoDB" id="69127at2759"/>
<feature type="region of interest" description="Disordered" evidence="3">
    <location>
        <begin position="123"/>
        <end position="177"/>
    </location>
</feature>
<accession>A0A9N8DL17</accession>
<dbReference type="Gene3D" id="3.80.10.10">
    <property type="entry name" value="Ribonuclease Inhibitor"/>
    <property type="match status" value="2"/>
</dbReference>
<gene>
    <name evidence="5" type="ORF">SEMRO_213_G088611.1</name>
</gene>
<name>A0A9N8DL17_9STRA</name>
<evidence type="ECO:0000313" key="6">
    <source>
        <dbReference type="Proteomes" id="UP001153069"/>
    </source>
</evidence>
<keyword evidence="2" id="KW-0677">Repeat</keyword>
<keyword evidence="4" id="KW-0472">Membrane</keyword>
<feature type="compositionally biased region" description="Basic and acidic residues" evidence="3">
    <location>
        <begin position="131"/>
        <end position="145"/>
    </location>
</feature>
<evidence type="ECO:0000256" key="4">
    <source>
        <dbReference type="SAM" id="Phobius"/>
    </source>
</evidence>
<evidence type="ECO:0000256" key="3">
    <source>
        <dbReference type="SAM" id="MobiDB-lite"/>
    </source>
</evidence>
<feature type="transmembrane region" description="Helical" evidence="4">
    <location>
        <begin position="391"/>
        <end position="411"/>
    </location>
</feature>
<organism evidence="5 6">
    <name type="scientific">Seminavis robusta</name>
    <dbReference type="NCBI Taxonomy" id="568900"/>
    <lineage>
        <taxon>Eukaryota</taxon>
        <taxon>Sar</taxon>
        <taxon>Stramenopiles</taxon>
        <taxon>Ochrophyta</taxon>
        <taxon>Bacillariophyta</taxon>
        <taxon>Bacillariophyceae</taxon>
        <taxon>Bacillariophycidae</taxon>
        <taxon>Naviculales</taxon>
        <taxon>Naviculaceae</taxon>
        <taxon>Seminavis</taxon>
    </lineage>
</organism>
<evidence type="ECO:0000256" key="1">
    <source>
        <dbReference type="ARBA" id="ARBA00022614"/>
    </source>
</evidence>
<proteinExistence type="predicted"/>
<keyword evidence="4" id="KW-1133">Transmembrane helix</keyword>
<dbReference type="Pfam" id="PF00560">
    <property type="entry name" value="LRR_1"/>
    <property type="match status" value="2"/>
</dbReference>
<reference evidence="5" key="1">
    <citation type="submission" date="2020-06" db="EMBL/GenBank/DDBJ databases">
        <authorList>
            <consortium name="Plant Systems Biology data submission"/>
        </authorList>
    </citation>
    <scope>NUCLEOTIDE SEQUENCE</scope>
    <source>
        <strain evidence="5">D6</strain>
    </source>
</reference>
<dbReference type="InterPro" id="IPR032675">
    <property type="entry name" value="LRR_dom_sf"/>
</dbReference>